<proteinExistence type="predicted"/>
<gene>
    <name evidence="2" type="ORF">Plil01_000528300</name>
</gene>
<dbReference type="EMBL" id="BSXW01000222">
    <property type="protein sequence ID" value="GMF15405.1"/>
    <property type="molecule type" value="Genomic_DNA"/>
</dbReference>
<organism evidence="2 3">
    <name type="scientific">Phytophthora lilii</name>
    <dbReference type="NCBI Taxonomy" id="2077276"/>
    <lineage>
        <taxon>Eukaryota</taxon>
        <taxon>Sar</taxon>
        <taxon>Stramenopiles</taxon>
        <taxon>Oomycota</taxon>
        <taxon>Peronosporomycetes</taxon>
        <taxon>Peronosporales</taxon>
        <taxon>Peronosporaceae</taxon>
        <taxon>Phytophthora</taxon>
    </lineage>
</organism>
<evidence type="ECO:0000313" key="3">
    <source>
        <dbReference type="Proteomes" id="UP001165083"/>
    </source>
</evidence>
<dbReference type="Proteomes" id="UP001165083">
    <property type="component" value="Unassembled WGS sequence"/>
</dbReference>
<sequence>MMTMALGMSPSFVLPCIDERNDDDGAGNESEKCCRVELSAAIKGAALSGVPMKVAARDGGHFEDGRLAPASRNDPSLRITWAAMDVDEPTHGTTNATQFFGPFSVQSTVFANETVKMPPRQTASDTLGRGSGKPGTSALTTPTAGA</sequence>
<evidence type="ECO:0000313" key="2">
    <source>
        <dbReference type="EMBL" id="GMF15405.1"/>
    </source>
</evidence>
<dbReference type="AlphaFoldDB" id="A0A9W6TKL6"/>
<feature type="region of interest" description="Disordered" evidence="1">
    <location>
        <begin position="116"/>
        <end position="146"/>
    </location>
</feature>
<evidence type="ECO:0000256" key="1">
    <source>
        <dbReference type="SAM" id="MobiDB-lite"/>
    </source>
</evidence>
<reference evidence="2" key="1">
    <citation type="submission" date="2023-04" db="EMBL/GenBank/DDBJ databases">
        <title>Phytophthora lilii NBRC 32176.</title>
        <authorList>
            <person name="Ichikawa N."/>
            <person name="Sato H."/>
            <person name="Tonouchi N."/>
        </authorList>
    </citation>
    <scope>NUCLEOTIDE SEQUENCE</scope>
    <source>
        <strain evidence="2">NBRC 32176</strain>
    </source>
</reference>
<keyword evidence="3" id="KW-1185">Reference proteome</keyword>
<protein>
    <submittedName>
        <fullName evidence="2">Unnamed protein product</fullName>
    </submittedName>
</protein>
<feature type="compositionally biased region" description="Polar residues" evidence="1">
    <location>
        <begin position="137"/>
        <end position="146"/>
    </location>
</feature>
<name>A0A9W6TKL6_9STRA</name>
<accession>A0A9W6TKL6</accession>
<comment type="caution">
    <text evidence="2">The sequence shown here is derived from an EMBL/GenBank/DDBJ whole genome shotgun (WGS) entry which is preliminary data.</text>
</comment>